<organism evidence="1 2">
    <name type="scientific">Mannheimia varigena USDA-ARS-USMARC-1296</name>
    <dbReference type="NCBI Taxonomy" id="1433287"/>
    <lineage>
        <taxon>Bacteria</taxon>
        <taxon>Pseudomonadati</taxon>
        <taxon>Pseudomonadota</taxon>
        <taxon>Gammaproteobacteria</taxon>
        <taxon>Pasteurellales</taxon>
        <taxon>Pasteurellaceae</taxon>
        <taxon>Mannheimia</taxon>
    </lineage>
</organism>
<keyword evidence="2" id="KW-1185">Reference proteome</keyword>
<reference evidence="1 2" key="1">
    <citation type="submission" date="2013-12" db="EMBL/GenBank/DDBJ databases">
        <title>Annotation of the Mannheimia varigena USDA-ARS-USMARC-1296 complete genome.</title>
        <authorList>
            <person name="Harhay G.P."/>
            <person name="Clawson M.L."/>
            <person name="Murray R.W."/>
            <person name="Lubbers B.V."/>
            <person name="Heaton M.P."/>
            <person name="Chitko-Mckown C.G."/>
            <person name="Harhay D.M."/>
            <person name="Smith T.P.L."/>
        </authorList>
    </citation>
    <scope>NUCLEOTIDE SEQUENCE [LARGE SCALE GENOMIC DNA]</scope>
    <source>
        <strain evidence="1 2">USDA-ARS-USMARC-1296</strain>
    </source>
</reference>
<dbReference type="PATRIC" id="fig|1433287.3.peg.1760"/>
<name>W0QBM1_9PAST</name>
<proteinExistence type="predicted"/>
<dbReference type="EMBL" id="CP006943">
    <property type="protein sequence ID" value="AHG76284.1"/>
    <property type="molecule type" value="Genomic_DNA"/>
</dbReference>
<protein>
    <submittedName>
        <fullName evidence="1">Uncharacterized protein</fullName>
    </submittedName>
</protein>
<dbReference type="AlphaFoldDB" id="W0QBM1"/>
<dbReference type="Proteomes" id="UP000066995">
    <property type="component" value="Chromosome"/>
</dbReference>
<evidence type="ECO:0000313" key="1">
    <source>
        <dbReference type="EMBL" id="AHG76284.1"/>
    </source>
</evidence>
<accession>W0QBM1</accession>
<dbReference type="KEGG" id="mvi:X808_17640"/>
<gene>
    <name evidence="1" type="ORF">X808_17640</name>
</gene>
<dbReference type="HOGENOM" id="CLU_3201757_0_0_6"/>
<evidence type="ECO:0000313" key="2">
    <source>
        <dbReference type="Proteomes" id="UP000066995"/>
    </source>
</evidence>
<sequence>MPISLSTNQSQVQSIHILQAVCFKKFFAKFFLNLTACHPTRAVWG</sequence>
<dbReference type="STRING" id="1433287.X808_17640"/>